<dbReference type="InterPro" id="IPR011006">
    <property type="entry name" value="CheY-like_superfamily"/>
</dbReference>
<protein>
    <recommendedName>
        <fullName evidence="2">histidine kinase</fullName>
        <ecNumber evidence="2">2.7.13.3</ecNumber>
    </recommendedName>
</protein>
<dbReference type="Proteomes" id="UP000637267">
    <property type="component" value="Unassembled WGS sequence"/>
</dbReference>
<dbReference type="PANTHER" id="PTHR45339:SF3">
    <property type="entry name" value="HISTIDINE KINASE"/>
    <property type="match status" value="1"/>
</dbReference>
<comment type="catalytic activity">
    <reaction evidence="1">
        <text>ATP + protein L-histidine = ADP + protein N-phospho-L-histidine.</text>
        <dbReference type="EC" id="2.7.13.3"/>
    </reaction>
</comment>
<dbReference type="SMART" id="SM00387">
    <property type="entry name" value="HATPase_c"/>
    <property type="match status" value="1"/>
</dbReference>
<dbReference type="InterPro" id="IPR003661">
    <property type="entry name" value="HisK_dim/P_dom"/>
</dbReference>
<gene>
    <name evidence="8" type="ORF">GCM10010970_00160</name>
</gene>
<dbReference type="Pfam" id="PF00512">
    <property type="entry name" value="HisKA"/>
    <property type="match status" value="1"/>
</dbReference>
<keyword evidence="5" id="KW-0812">Transmembrane</keyword>
<dbReference type="CDD" id="cd17546">
    <property type="entry name" value="REC_hyHK_CKI1_RcsC-like"/>
    <property type="match status" value="1"/>
</dbReference>
<dbReference type="EMBL" id="BMLX01000001">
    <property type="protein sequence ID" value="GGP17527.1"/>
    <property type="molecule type" value="Genomic_DNA"/>
</dbReference>
<dbReference type="SUPFAM" id="SSF47384">
    <property type="entry name" value="Homodimeric domain of signal transducing histidine kinase"/>
    <property type="match status" value="1"/>
</dbReference>
<feature type="transmembrane region" description="Helical" evidence="5">
    <location>
        <begin position="114"/>
        <end position="133"/>
    </location>
</feature>
<dbReference type="InterPro" id="IPR004358">
    <property type="entry name" value="Sig_transdc_His_kin-like_C"/>
</dbReference>
<dbReference type="Gene3D" id="3.40.50.2300">
    <property type="match status" value="1"/>
</dbReference>
<dbReference type="CDD" id="cd00082">
    <property type="entry name" value="HisKA"/>
    <property type="match status" value="1"/>
</dbReference>
<evidence type="ECO:0000259" key="7">
    <source>
        <dbReference type="PROSITE" id="PS50110"/>
    </source>
</evidence>
<sequence>MASVFLRDPHVVWRTTQLLYRNARLAQVTSLINASCLAFALRMDVSNTVLLVWWTSMALILLGRLWLAERFRVARPRPNQVLKWRYRYFFGVMLSGVGWGVGCLWFGMNVSETARFFIALLLSGMAAGSLPILAPSQWALRTYVGLLTLPMLIFAVVHPGRFGAMFAVLLLVFIFTLLRSAGEYHHVLIETIGLDQEKARLLADLKSATQDLERSARAKDEFLAAISHEIRTPMNGILGMAQLLASQPLPGSQREQVEIIRASTDALLAQINGVLDYSRIEAGRLELAPAPFSPQQLLDDLQRMFLPQAQAQGLQFSCHLGEDVPPALLGDVTRLKQVLVNLVGNSLKFTRQGEIRIGLNLRDRLDDRLIILCSVSDTGPGVPQDRREAIFLPYTQADNRVALQYGGSGLGLTISRRLVGLMGGQLWVEDNPAGGSIFAFSAQLTVSQVPLAPPEPVALPAHALQVLVVDDNAVNCLVARRFLEKLGHQVTVAHDGDAALERVMEQAFDLILMDVQMPVMDGLTAAWHIRQLERETGARPIRIVALSANTSEADREACMVAGMDDFLEKPVRQVELAALIGRL</sequence>
<evidence type="ECO:0000259" key="6">
    <source>
        <dbReference type="PROSITE" id="PS50109"/>
    </source>
</evidence>
<proteinExistence type="predicted"/>
<feature type="domain" description="Response regulatory" evidence="7">
    <location>
        <begin position="465"/>
        <end position="583"/>
    </location>
</feature>
<accession>A0ABQ2P3X6</accession>
<dbReference type="SUPFAM" id="SSF55874">
    <property type="entry name" value="ATPase domain of HSP90 chaperone/DNA topoisomerase II/histidine kinase"/>
    <property type="match status" value="1"/>
</dbReference>
<evidence type="ECO:0000313" key="9">
    <source>
        <dbReference type="Proteomes" id="UP000637267"/>
    </source>
</evidence>
<evidence type="ECO:0000256" key="5">
    <source>
        <dbReference type="SAM" id="Phobius"/>
    </source>
</evidence>
<dbReference type="PRINTS" id="PR00344">
    <property type="entry name" value="BCTRLSENSOR"/>
</dbReference>
<feature type="transmembrane region" description="Helical" evidence="5">
    <location>
        <begin position="140"/>
        <end position="157"/>
    </location>
</feature>
<evidence type="ECO:0000256" key="2">
    <source>
        <dbReference type="ARBA" id="ARBA00012438"/>
    </source>
</evidence>
<dbReference type="SUPFAM" id="SSF52172">
    <property type="entry name" value="CheY-like"/>
    <property type="match status" value="1"/>
</dbReference>
<dbReference type="PROSITE" id="PS50109">
    <property type="entry name" value="HIS_KIN"/>
    <property type="match status" value="1"/>
</dbReference>
<reference evidence="9" key="1">
    <citation type="journal article" date="2019" name="Int. J. Syst. Evol. Microbiol.">
        <title>The Global Catalogue of Microorganisms (GCM) 10K type strain sequencing project: providing services to taxonomists for standard genome sequencing and annotation.</title>
        <authorList>
            <consortium name="The Broad Institute Genomics Platform"/>
            <consortium name="The Broad Institute Genome Sequencing Center for Infectious Disease"/>
            <person name="Wu L."/>
            <person name="Ma J."/>
        </authorList>
    </citation>
    <scope>NUCLEOTIDE SEQUENCE [LARGE SCALE GENOMIC DNA]</scope>
    <source>
        <strain evidence="9">CGMCC 1.8859</strain>
    </source>
</reference>
<name>A0ABQ2P3X6_9NEIS</name>
<dbReference type="InterPro" id="IPR036890">
    <property type="entry name" value="HATPase_C_sf"/>
</dbReference>
<dbReference type="SMART" id="SM00448">
    <property type="entry name" value="REC"/>
    <property type="match status" value="1"/>
</dbReference>
<feature type="modified residue" description="4-aspartylphosphate" evidence="4">
    <location>
        <position position="514"/>
    </location>
</feature>
<keyword evidence="5" id="KW-1133">Transmembrane helix</keyword>
<dbReference type="InterPro" id="IPR001789">
    <property type="entry name" value="Sig_transdc_resp-reg_receiver"/>
</dbReference>
<dbReference type="Pfam" id="PF02518">
    <property type="entry name" value="HATPase_c"/>
    <property type="match status" value="1"/>
</dbReference>
<dbReference type="SMART" id="SM00388">
    <property type="entry name" value="HisKA"/>
    <property type="match status" value="1"/>
</dbReference>
<keyword evidence="5" id="KW-0472">Membrane</keyword>
<feature type="transmembrane region" description="Helical" evidence="5">
    <location>
        <begin position="88"/>
        <end position="108"/>
    </location>
</feature>
<dbReference type="EC" id="2.7.13.3" evidence="2"/>
<dbReference type="RefSeq" id="WP_188701088.1">
    <property type="nucleotide sequence ID" value="NZ_BMLX01000001.1"/>
</dbReference>
<evidence type="ECO:0000256" key="3">
    <source>
        <dbReference type="ARBA" id="ARBA00022553"/>
    </source>
</evidence>
<dbReference type="CDD" id="cd16922">
    <property type="entry name" value="HATPase_EvgS-ArcB-TorS-like"/>
    <property type="match status" value="1"/>
</dbReference>
<comment type="caution">
    <text evidence="8">The sequence shown here is derived from an EMBL/GenBank/DDBJ whole genome shotgun (WGS) entry which is preliminary data.</text>
</comment>
<keyword evidence="3 4" id="KW-0597">Phosphoprotein</keyword>
<dbReference type="PANTHER" id="PTHR45339">
    <property type="entry name" value="HYBRID SIGNAL TRANSDUCTION HISTIDINE KINASE J"/>
    <property type="match status" value="1"/>
</dbReference>
<feature type="transmembrane region" description="Helical" evidence="5">
    <location>
        <begin position="49"/>
        <end position="67"/>
    </location>
</feature>
<dbReference type="InterPro" id="IPR036097">
    <property type="entry name" value="HisK_dim/P_sf"/>
</dbReference>
<dbReference type="Gene3D" id="3.30.565.10">
    <property type="entry name" value="Histidine kinase-like ATPase, C-terminal domain"/>
    <property type="match status" value="1"/>
</dbReference>
<evidence type="ECO:0000313" key="8">
    <source>
        <dbReference type="EMBL" id="GGP17527.1"/>
    </source>
</evidence>
<dbReference type="PROSITE" id="PS50110">
    <property type="entry name" value="RESPONSE_REGULATORY"/>
    <property type="match status" value="1"/>
</dbReference>
<evidence type="ECO:0000256" key="1">
    <source>
        <dbReference type="ARBA" id="ARBA00000085"/>
    </source>
</evidence>
<keyword evidence="9" id="KW-1185">Reference proteome</keyword>
<evidence type="ECO:0000256" key="4">
    <source>
        <dbReference type="PROSITE-ProRule" id="PRU00169"/>
    </source>
</evidence>
<dbReference type="Gene3D" id="1.10.287.130">
    <property type="match status" value="1"/>
</dbReference>
<dbReference type="InterPro" id="IPR005467">
    <property type="entry name" value="His_kinase_dom"/>
</dbReference>
<feature type="domain" description="Histidine kinase" evidence="6">
    <location>
        <begin position="225"/>
        <end position="446"/>
    </location>
</feature>
<dbReference type="InterPro" id="IPR003594">
    <property type="entry name" value="HATPase_dom"/>
</dbReference>
<dbReference type="Pfam" id="PF00072">
    <property type="entry name" value="Response_reg"/>
    <property type="match status" value="1"/>
</dbReference>
<organism evidence="8 9">
    <name type="scientific">Silvimonas iriomotensis</name>
    <dbReference type="NCBI Taxonomy" id="449662"/>
    <lineage>
        <taxon>Bacteria</taxon>
        <taxon>Pseudomonadati</taxon>
        <taxon>Pseudomonadota</taxon>
        <taxon>Betaproteobacteria</taxon>
        <taxon>Neisseriales</taxon>
        <taxon>Chitinibacteraceae</taxon>
        <taxon>Silvimonas</taxon>
    </lineage>
</organism>